<reference evidence="1 2" key="1">
    <citation type="journal article" date="2021" name="Nat. Plants">
        <title>The Taxus genome provides insights into paclitaxel biosynthesis.</title>
        <authorList>
            <person name="Xiong X."/>
            <person name="Gou J."/>
            <person name="Liao Q."/>
            <person name="Li Y."/>
            <person name="Zhou Q."/>
            <person name="Bi G."/>
            <person name="Li C."/>
            <person name="Du R."/>
            <person name="Wang X."/>
            <person name="Sun T."/>
            <person name="Guo L."/>
            <person name="Liang H."/>
            <person name="Lu P."/>
            <person name="Wu Y."/>
            <person name="Zhang Z."/>
            <person name="Ro D.K."/>
            <person name="Shang Y."/>
            <person name="Huang S."/>
            <person name="Yan J."/>
        </authorList>
    </citation>
    <scope>NUCLEOTIDE SEQUENCE [LARGE SCALE GENOMIC DNA]</scope>
    <source>
        <strain evidence="1">Ta-2019</strain>
    </source>
</reference>
<dbReference type="SUPFAM" id="SSF52540">
    <property type="entry name" value="P-loop containing nucleoside triphosphate hydrolases"/>
    <property type="match status" value="1"/>
</dbReference>
<dbReference type="EMBL" id="JAHRHJ020000006">
    <property type="protein sequence ID" value="KAH9312513.1"/>
    <property type="molecule type" value="Genomic_DNA"/>
</dbReference>
<proteinExistence type="predicted"/>
<dbReference type="PANTHER" id="PTHR47958">
    <property type="entry name" value="ATP-DEPENDENT RNA HELICASE DBP3"/>
    <property type="match status" value="1"/>
</dbReference>
<comment type="caution">
    <text evidence="1">The sequence shown here is derived from an EMBL/GenBank/DDBJ whole genome shotgun (WGS) entry which is preliminary data.</text>
</comment>
<name>A0AA38L213_TAXCH</name>
<protein>
    <submittedName>
        <fullName evidence="1">Uncharacterized protein</fullName>
    </submittedName>
</protein>
<dbReference type="Proteomes" id="UP000824469">
    <property type="component" value="Unassembled WGS sequence"/>
</dbReference>
<feature type="non-terminal residue" evidence="1">
    <location>
        <position position="123"/>
    </location>
</feature>
<organism evidence="1 2">
    <name type="scientific">Taxus chinensis</name>
    <name type="common">Chinese yew</name>
    <name type="synonym">Taxus wallichiana var. chinensis</name>
    <dbReference type="NCBI Taxonomy" id="29808"/>
    <lineage>
        <taxon>Eukaryota</taxon>
        <taxon>Viridiplantae</taxon>
        <taxon>Streptophyta</taxon>
        <taxon>Embryophyta</taxon>
        <taxon>Tracheophyta</taxon>
        <taxon>Spermatophyta</taxon>
        <taxon>Pinopsida</taxon>
        <taxon>Pinidae</taxon>
        <taxon>Conifers II</taxon>
        <taxon>Cupressales</taxon>
        <taxon>Taxaceae</taxon>
        <taxon>Taxus</taxon>
    </lineage>
</organism>
<keyword evidence="2" id="KW-1185">Reference proteome</keyword>
<feature type="non-terminal residue" evidence="1">
    <location>
        <position position="1"/>
    </location>
</feature>
<sequence length="123" mass="14326">LLPQNLRVSVFLATMPPKALETTRKFMNNPFRILVNRNELTLEGINHFYGNVEKEQWELNTLCDLYETLALTQSVLFMNSRREVEWLIVQTRDQNYMASGTHCDMDKNKTSIIMKELLSGSAR</sequence>
<evidence type="ECO:0000313" key="1">
    <source>
        <dbReference type="EMBL" id="KAH9312513.1"/>
    </source>
</evidence>
<gene>
    <name evidence="1" type="ORF">KI387_027548</name>
</gene>
<dbReference type="InterPro" id="IPR027417">
    <property type="entry name" value="P-loop_NTPase"/>
</dbReference>
<dbReference type="AlphaFoldDB" id="A0AA38L213"/>
<evidence type="ECO:0000313" key="2">
    <source>
        <dbReference type="Proteomes" id="UP000824469"/>
    </source>
</evidence>
<accession>A0AA38L213</accession>
<dbReference type="Gene3D" id="3.40.50.300">
    <property type="entry name" value="P-loop containing nucleotide triphosphate hydrolases"/>
    <property type="match status" value="1"/>
</dbReference>